<keyword evidence="1" id="KW-0862">Zinc</keyword>
<reference evidence="4" key="1">
    <citation type="submission" date="2022-11" db="UniProtKB">
        <authorList>
            <consortium name="WormBaseParasite"/>
        </authorList>
    </citation>
    <scope>IDENTIFICATION</scope>
</reference>
<evidence type="ECO:0000256" key="1">
    <source>
        <dbReference type="PROSITE-ProRule" id="PRU00325"/>
    </source>
</evidence>
<feature type="domain" description="SWIM-type" evidence="2">
    <location>
        <begin position="53"/>
        <end position="80"/>
    </location>
</feature>
<keyword evidence="1" id="KW-0863">Zinc-finger</keyword>
<dbReference type="AlphaFoldDB" id="A0A915HQX1"/>
<dbReference type="GO" id="GO:0008270">
    <property type="term" value="F:zinc ion binding"/>
    <property type="evidence" value="ECO:0007669"/>
    <property type="project" value="UniProtKB-KW"/>
</dbReference>
<organism evidence="3 4">
    <name type="scientific">Romanomermis culicivorax</name>
    <name type="common">Nematode worm</name>
    <dbReference type="NCBI Taxonomy" id="13658"/>
    <lineage>
        <taxon>Eukaryota</taxon>
        <taxon>Metazoa</taxon>
        <taxon>Ecdysozoa</taxon>
        <taxon>Nematoda</taxon>
        <taxon>Enoplea</taxon>
        <taxon>Dorylaimia</taxon>
        <taxon>Mermithida</taxon>
        <taxon>Mermithoidea</taxon>
        <taxon>Mermithidae</taxon>
        <taxon>Romanomermis</taxon>
    </lineage>
</organism>
<accession>A0A915HQX1</accession>
<keyword evidence="3" id="KW-1185">Reference proteome</keyword>
<name>A0A915HQX1_ROMCU</name>
<evidence type="ECO:0000259" key="2">
    <source>
        <dbReference type="PROSITE" id="PS50966"/>
    </source>
</evidence>
<evidence type="ECO:0000313" key="3">
    <source>
        <dbReference type="Proteomes" id="UP000887565"/>
    </source>
</evidence>
<protein>
    <submittedName>
        <fullName evidence="4">SWIM-type domain-containing protein</fullName>
    </submittedName>
</protein>
<sequence>MIIPLVQMQEPPPFVPWYVNTQMRLSQYLLTKNLVTLVPDKQVFIVEDSKKKYLVQFEPYTCTCSVCQCHHILATHISCGLKTKVKMTKNIMTLQKQEKGEIPLELSQLWVSLDLALVGSFKEAMLLWTKHLHNIGALGPDKFWDMGNMIHIDKYGMVENVFIDVIKPLVHLPQTSTCSNINCSNKEVVTGIDSLNKKTTDKVEKFVPQEFRRCYEQCEQ</sequence>
<keyword evidence="1" id="KW-0479">Metal-binding</keyword>
<dbReference type="InterPro" id="IPR007527">
    <property type="entry name" value="Znf_SWIM"/>
</dbReference>
<evidence type="ECO:0000313" key="4">
    <source>
        <dbReference type="WBParaSite" id="nRc.2.0.1.t04333-RA"/>
    </source>
</evidence>
<proteinExistence type="predicted"/>
<dbReference type="PROSITE" id="PS50966">
    <property type="entry name" value="ZF_SWIM"/>
    <property type="match status" value="1"/>
</dbReference>
<dbReference type="Proteomes" id="UP000887565">
    <property type="component" value="Unplaced"/>
</dbReference>
<dbReference type="WBParaSite" id="nRc.2.0.1.t04333-RA">
    <property type="protein sequence ID" value="nRc.2.0.1.t04333-RA"/>
    <property type="gene ID" value="nRc.2.0.1.g04333"/>
</dbReference>